<comment type="caution">
    <text evidence="2">The sequence shown here is derived from an EMBL/GenBank/DDBJ whole genome shotgun (WGS) entry which is preliminary data.</text>
</comment>
<name>X1PBL0_9ZZZZ</name>
<dbReference type="InterPro" id="IPR002931">
    <property type="entry name" value="Transglutaminase-like"/>
</dbReference>
<dbReference type="Gene3D" id="3.10.620.30">
    <property type="match status" value="1"/>
</dbReference>
<feature type="domain" description="Transglutaminase-like" evidence="1">
    <location>
        <begin position="4"/>
        <end position="84"/>
    </location>
</feature>
<reference evidence="2" key="1">
    <citation type="journal article" date="2014" name="Front. Microbiol.">
        <title>High frequency of phylogenetically diverse reductive dehalogenase-homologous genes in deep subseafloor sedimentary metagenomes.</title>
        <authorList>
            <person name="Kawai M."/>
            <person name="Futagami T."/>
            <person name="Toyoda A."/>
            <person name="Takaki Y."/>
            <person name="Nishi S."/>
            <person name="Hori S."/>
            <person name="Arai W."/>
            <person name="Tsubouchi T."/>
            <person name="Morono Y."/>
            <person name="Uchiyama I."/>
            <person name="Ito T."/>
            <person name="Fujiyama A."/>
            <person name="Inagaki F."/>
            <person name="Takami H."/>
        </authorList>
    </citation>
    <scope>NUCLEOTIDE SEQUENCE</scope>
    <source>
        <strain evidence="2">Expedition CK06-06</strain>
    </source>
</reference>
<evidence type="ECO:0000259" key="1">
    <source>
        <dbReference type="Pfam" id="PF01841"/>
    </source>
</evidence>
<sequence>MVFAKEVFNLVTQLTVYSEDIGEVPRWPTETLTEAGGDCEDLAILFASLLKAAPYPYKLGLVYMDANNPEDPVNPNHVIVWVEADDWKLSVDCTSAQGWNYYEEGVGGWYYEL</sequence>
<proteinExistence type="predicted"/>
<dbReference type="InterPro" id="IPR038765">
    <property type="entry name" value="Papain-like_cys_pep_sf"/>
</dbReference>
<organism evidence="2">
    <name type="scientific">marine sediment metagenome</name>
    <dbReference type="NCBI Taxonomy" id="412755"/>
    <lineage>
        <taxon>unclassified sequences</taxon>
        <taxon>metagenomes</taxon>
        <taxon>ecological metagenomes</taxon>
    </lineage>
</organism>
<evidence type="ECO:0000313" key="2">
    <source>
        <dbReference type="EMBL" id="GAI39841.1"/>
    </source>
</evidence>
<dbReference type="AlphaFoldDB" id="X1PBL0"/>
<dbReference type="SUPFAM" id="SSF54001">
    <property type="entry name" value="Cysteine proteinases"/>
    <property type="match status" value="1"/>
</dbReference>
<dbReference type="Pfam" id="PF01841">
    <property type="entry name" value="Transglut_core"/>
    <property type="match status" value="1"/>
</dbReference>
<accession>X1PBL0</accession>
<gene>
    <name evidence="2" type="ORF">S06H3_46299</name>
</gene>
<dbReference type="EMBL" id="BARV01028989">
    <property type="protein sequence ID" value="GAI39841.1"/>
    <property type="molecule type" value="Genomic_DNA"/>
</dbReference>
<protein>
    <recommendedName>
        <fullName evidence="1">Transglutaminase-like domain-containing protein</fullName>
    </recommendedName>
</protein>